<dbReference type="InterPro" id="IPR057561">
    <property type="entry name" value="NADase_transloc"/>
</dbReference>
<dbReference type="Pfam" id="PF25302">
    <property type="entry name" value="NADase_transloc"/>
    <property type="match status" value="1"/>
</dbReference>
<dbReference type="Proteomes" id="UP000006048">
    <property type="component" value="Chromosome"/>
</dbReference>
<dbReference type="InterPro" id="IPR008979">
    <property type="entry name" value="Galactose-bd-like_sf"/>
</dbReference>
<feature type="domain" description="NAD glycohydrolase translocation F5/8 type C" evidence="1">
    <location>
        <begin position="210"/>
        <end position="350"/>
    </location>
</feature>
<evidence type="ECO:0000313" key="2">
    <source>
        <dbReference type="EMBL" id="AFM11211.1"/>
    </source>
</evidence>
<evidence type="ECO:0000313" key="3">
    <source>
        <dbReference type="Proteomes" id="UP000006048"/>
    </source>
</evidence>
<name>I4B1Q4_TURPD</name>
<protein>
    <recommendedName>
        <fullName evidence="1">NAD glycohydrolase translocation F5/8 type C domain-containing protein</fullName>
    </recommendedName>
</protein>
<organism evidence="2 3">
    <name type="scientific">Turneriella parva (strain ATCC BAA-1111 / DSM 21527 / NCTC 11395 / H)</name>
    <name type="common">Leptospira parva</name>
    <dbReference type="NCBI Taxonomy" id="869212"/>
    <lineage>
        <taxon>Bacteria</taxon>
        <taxon>Pseudomonadati</taxon>
        <taxon>Spirochaetota</taxon>
        <taxon>Spirochaetia</taxon>
        <taxon>Leptospirales</taxon>
        <taxon>Leptospiraceae</taxon>
        <taxon>Turneriella</taxon>
    </lineage>
</organism>
<dbReference type="EMBL" id="CP002959">
    <property type="protein sequence ID" value="AFM11211.1"/>
    <property type="molecule type" value="Genomic_DNA"/>
</dbReference>
<dbReference type="AlphaFoldDB" id="I4B1Q4"/>
<dbReference type="KEGG" id="tpx:Turpa_0559"/>
<dbReference type="NCBIfam" id="NF047619">
    <property type="entry name" value="NADase_discoid"/>
    <property type="match status" value="1"/>
</dbReference>
<dbReference type="SUPFAM" id="SSF49785">
    <property type="entry name" value="Galactose-binding domain-like"/>
    <property type="match status" value="1"/>
</dbReference>
<sequence>MATERCTELFGVTPPIATGNISSSMAKKFSFAIVALTLAITISADDRKYSSLAKSITKQVLQIIADKGDPKGKNYNLAVSIVSANKKKISKKAEQSMGDFENLVKMDLASSPKVVITETDLTANPAVMKIMENQQLLGTAGKSKITSGDDAFQIAMPDFFVTIVVPETLDTADIKVHKVNYSLLGAFNVDLKPVTERAAAMETTFEKLRPTAIQASSILPPTTNYTYGPEMVTDDYFNSVWAEGSKGDGIGDYLLFKFGGTHTFHKFEIVNGFSALHKVFGDLYFLNNRVKGLRIEFEDGAETVIFNDKVKGYQTVAFNRAHRSSWAKISITSVHKGKRWDDTCIAEAHFFGR</sequence>
<dbReference type="HOGENOM" id="CLU_785122_0_0_12"/>
<keyword evidence="3" id="KW-1185">Reference proteome</keyword>
<gene>
    <name evidence="2" type="ordered locus">Turpa_0559</name>
</gene>
<evidence type="ECO:0000259" key="1">
    <source>
        <dbReference type="Pfam" id="PF25302"/>
    </source>
</evidence>
<reference evidence="2 3" key="1">
    <citation type="submission" date="2012-06" db="EMBL/GenBank/DDBJ databases">
        <title>The complete chromosome of genome of Turneriella parva DSM 21527.</title>
        <authorList>
            <consortium name="US DOE Joint Genome Institute (JGI-PGF)"/>
            <person name="Lucas S."/>
            <person name="Han J."/>
            <person name="Lapidus A."/>
            <person name="Bruce D."/>
            <person name="Goodwin L."/>
            <person name="Pitluck S."/>
            <person name="Peters L."/>
            <person name="Kyrpides N."/>
            <person name="Mavromatis K."/>
            <person name="Ivanova N."/>
            <person name="Mikhailova N."/>
            <person name="Chertkov O."/>
            <person name="Detter J.C."/>
            <person name="Tapia R."/>
            <person name="Han C."/>
            <person name="Land M."/>
            <person name="Hauser L."/>
            <person name="Markowitz V."/>
            <person name="Cheng J.-F."/>
            <person name="Hugenholtz P."/>
            <person name="Woyke T."/>
            <person name="Wu D."/>
            <person name="Gronow S."/>
            <person name="Wellnitz S."/>
            <person name="Brambilla E."/>
            <person name="Klenk H.-P."/>
            <person name="Eisen J.A."/>
        </authorList>
    </citation>
    <scope>NUCLEOTIDE SEQUENCE [LARGE SCALE GENOMIC DNA]</scope>
    <source>
        <strain evidence="3">ATCC BAA-1111 / DSM 21527 / NCTC 11395 / H</strain>
    </source>
</reference>
<accession>I4B1Q4</accession>
<proteinExistence type="predicted"/>
<dbReference type="Gene3D" id="2.60.120.260">
    <property type="entry name" value="Galactose-binding domain-like"/>
    <property type="match status" value="1"/>
</dbReference>